<feature type="transmembrane region" description="Helical" evidence="1">
    <location>
        <begin position="20"/>
        <end position="37"/>
    </location>
</feature>
<reference evidence="2 3" key="1">
    <citation type="submission" date="2020-08" db="EMBL/GenBank/DDBJ databases">
        <title>Genomic Encyclopedia of Type Strains, Phase IV (KMG-IV): sequencing the most valuable type-strain genomes for metagenomic binning, comparative biology and taxonomic classification.</title>
        <authorList>
            <person name="Goeker M."/>
        </authorList>
    </citation>
    <scope>NUCLEOTIDE SEQUENCE [LARGE SCALE GENOMIC DNA]</scope>
    <source>
        <strain evidence="2 3">DSM 45385</strain>
    </source>
</reference>
<name>A0A7W8AE00_9ACTN</name>
<protein>
    <submittedName>
        <fullName evidence="2">Uncharacterized protein</fullName>
    </submittedName>
</protein>
<evidence type="ECO:0000313" key="2">
    <source>
        <dbReference type="EMBL" id="MBB5084586.1"/>
    </source>
</evidence>
<gene>
    <name evidence="2" type="ORF">HNR40_010095</name>
</gene>
<keyword evidence="1" id="KW-1133">Transmembrane helix</keyword>
<dbReference type="Proteomes" id="UP000568380">
    <property type="component" value="Unassembled WGS sequence"/>
</dbReference>
<dbReference type="RefSeq" id="WP_184974787.1">
    <property type="nucleotide sequence ID" value="NZ_JACHIN010000024.1"/>
</dbReference>
<sequence length="253" mass="28738">MRRSVRRILRDVRERRNLDAYVIAVVAIVFAVLTLVGEAVAEQYRWAAILAGMGVLLHRITVPDRSRLPLGDRADFESHPLRDRLRDAREVWLFAPSGINLLSETNCEIIRRTVLSRPDGVFRVVLLDPEELHAVDLATRQLDAGLEFPLQNLPASIATALDRLAAMTDWHVAGRVEYATFSYNPGFSLLAVNPAGGDGTVIVEPHGVGNRATDNRMHLELTRRAHGYWYHYWIEQFERIWDSSRVLSRQHGE</sequence>
<keyword evidence="3" id="KW-1185">Reference proteome</keyword>
<accession>A0A7W8AE00</accession>
<proteinExistence type="predicted"/>
<dbReference type="AlphaFoldDB" id="A0A7W8AE00"/>
<dbReference type="EMBL" id="JACHIN010000024">
    <property type="protein sequence ID" value="MBB5084586.1"/>
    <property type="molecule type" value="Genomic_DNA"/>
</dbReference>
<keyword evidence="1" id="KW-0472">Membrane</keyword>
<comment type="caution">
    <text evidence="2">The sequence shown here is derived from an EMBL/GenBank/DDBJ whole genome shotgun (WGS) entry which is preliminary data.</text>
</comment>
<organism evidence="2 3">
    <name type="scientific">Nonomuraea endophytica</name>
    <dbReference type="NCBI Taxonomy" id="714136"/>
    <lineage>
        <taxon>Bacteria</taxon>
        <taxon>Bacillati</taxon>
        <taxon>Actinomycetota</taxon>
        <taxon>Actinomycetes</taxon>
        <taxon>Streptosporangiales</taxon>
        <taxon>Streptosporangiaceae</taxon>
        <taxon>Nonomuraea</taxon>
    </lineage>
</organism>
<keyword evidence="1" id="KW-0812">Transmembrane</keyword>
<evidence type="ECO:0000313" key="3">
    <source>
        <dbReference type="Proteomes" id="UP000568380"/>
    </source>
</evidence>
<evidence type="ECO:0000256" key="1">
    <source>
        <dbReference type="SAM" id="Phobius"/>
    </source>
</evidence>